<proteinExistence type="predicted"/>
<accession>A0A327WCQ5</accession>
<dbReference type="AlphaFoldDB" id="A0A327WCQ5"/>
<gene>
    <name evidence="1" type="ORF">CLV59_101693</name>
</gene>
<evidence type="ECO:0000313" key="2">
    <source>
        <dbReference type="Proteomes" id="UP000249819"/>
    </source>
</evidence>
<evidence type="ECO:0000313" key="1">
    <source>
        <dbReference type="EMBL" id="RAJ87928.1"/>
    </source>
</evidence>
<organism evidence="1 2">
    <name type="scientific">Chitinophaga dinghuensis</name>
    <dbReference type="NCBI Taxonomy" id="1539050"/>
    <lineage>
        <taxon>Bacteria</taxon>
        <taxon>Pseudomonadati</taxon>
        <taxon>Bacteroidota</taxon>
        <taxon>Chitinophagia</taxon>
        <taxon>Chitinophagales</taxon>
        <taxon>Chitinophagaceae</taxon>
        <taxon>Chitinophaga</taxon>
    </lineage>
</organism>
<reference evidence="1 2" key="1">
    <citation type="submission" date="2018-06" db="EMBL/GenBank/DDBJ databases">
        <title>Genomic Encyclopedia of Archaeal and Bacterial Type Strains, Phase II (KMG-II): from individual species to whole genera.</title>
        <authorList>
            <person name="Goeker M."/>
        </authorList>
    </citation>
    <scope>NUCLEOTIDE SEQUENCE [LARGE SCALE GENOMIC DNA]</scope>
    <source>
        <strain evidence="1 2">DSM 29821</strain>
    </source>
</reference>
<name>A0A327WCQ5_9BACT</name>
<sequence length="124" mass="14573">MQHLENSIHANAEQDRICRSWLTVVEELRAENALLIRLLAAALSRTVTHEFVETAEKYQARFLIVEEGLLLLRHEIGAVREWLREQRTTSIPYTFHELQRDVDKTEQDFVTLRAHFLQFAGMNQ</sequence>
<dbReference type="RefSeq" id="WP_111590592.1">
    <property type="nucleotide sequence ID" value="NZ_QLMA01000001.1"/>
</dbReference>
<dbReference type="Proteomes" id="UP000249819">
    <property type="component" value="Unassembled WGS sequence"/>
</dbReference>
<comment type="caution">
    <text evidence="1">The sequence shown here is derived from an EMBL/GenBank/DDBJ whole genome shotgun (WGS) entry which is preliminary data.</text>
</comment>
<dbReference type="OrthoDB" id="671944at2"/>
<protein>
    <submittedName>
        <fullName evidence="1">Uncharacterized protein</fullName>
    </submittedName>
</protein>
<dbReference type="EMBL" id="QLMA01000001">
    <property type="protein sequence ID" value="RAJ87928.1"/>
    <property type="molecule type" value="Genomic_DNA"/>
</dbReference>
<keyword evidence="2" id="KW-1185">Reference proteome</keyword>